<dbReference type="PANTHER" id="PTHR45754:SF3">
    <property type="entry name" value="METHYLENETETRAHYDROFOLATE REDUCTASE (NADPH)"/>
    <property type="match status" value="1"/>
</dbReference>
<comment type="similarity">
    <text evidence="3">Belongs to the methylenetetrahydrofolate reductase family.</text>
</comment>
<organism evidence="9 10">
    <name type="scientific">Symbiodinium necroappetens</name>
    <dbReference type="NCBI Taxonomy" id="1628268"/>
    <lineage>
        <taxon>Eukaryota</taxon>
        <taxon>Sar</taxon>
        <taxon>Alveolata</taxon>
        <taxon>Dinophyceae</taxon>
        <taxon>Suessiales</taxon>
        <taxon>Symbiodiniaceae</taxon>
        <taxon>Symbiodinium</taxon>
    </lineage>
</organism>
<evidence type="ECO:0000256" key="8">
    <source>
        <dbReference type="SAM" id="SignalP"/>
    </source>
</evidence>
<dbReference type="InterPro" id="IPR029041">
    <property type="entry name" value="FAD-linked_oxidoreductase-like"/>
</dbReference>
<comment type="pathway">
    <text evidence="2">One-carbon metabolism; tetrahydrofolate interconversion.</text>
</comment>
<dbReference type="UniPathway" id="UPA00193"/>
<dbReference type="Pfam" id="PF02219">
    <property type="entry name" value="MTHFR"/>
    <property type="match status" value="1"/>
</dbReference>
<name>A0A812VU24_9DINO</name>
<evidence type="ECO:0000256" key="2">
    <source>
        <dbReference type="ARBA" id="ARBA00004777"/>
    </source>
</evidence>
<evidence type="ECO:0000313" key="10">
    <source>
        <dbReference type="Proteomes" id="UP000601435"/>
    </source>
</evidence>
<keyword evidence="10" id="KW-1185">Reference proteome</keyword>
<keyword evidence="8" id="KW-0732">Signal</keyword>
<feature type="transmembrane region" description="Helical" evidence="7">
    <location>
        <begin position="314"/>
        <end position="335"/>
    </location>
</feature>
<dbReference type="CDD" id="cd00537">
    <property type="entry name" value="MTHFR"/>
    <property type="match status" value="1"/>
</dbReference>
<sequence>MAPRRSVSWLLLAANLHLTAGRGITITPSSISAKKQTQITFTGAKNGDKVFFTKAECSAVTDDAAAVIKNGRAAITVAEEASGLKLCLKPAGGAIAEQAGVSLNVIKPTPPSVVESVSRSSITRGVTTSVTLKGAQANAKAVFVPVEKDCSDASPKAVLNVDGKGSFTIPTAGKTGEYKLCYQSPGGSDSVQQTAAKGVVKLQVQESATTSQDEITGISPSLITVNVPTVVSFTGAATGDKAVFVHSASSDCAAVTPEKDVGAGHAMFTITTAGEYTLCYRSAGAQDSVAQNGEGVKLQARAVLDLPGMGPASFYVAFALTFETVAVVLLVPLVLLLAGKFLVIEVFVTLDTVVMVDIQWALNRRGKMAQTFADDHKIDELVEKVPAGWFSFEYFPPKTAEGVENLRKRIVKMKALGPLFTDFTWGAGGSTSELTLKLTSAAKNEFGTVANMHLTCTNQSSEMTENALKECKQLGVRNIVALRGDPPRGQEKWTATEGGFSSALDLVKFIRKHFGDYFSISVAGYPEGHPDNIETVEGGVAALTESEKRRARVVKDASGKETVTVCRDANFHKEMVYLKEKVDAGAGFVITQMFLDAQ</sequence>
<dbReference type="GO" id="GO:0005829">
    <property type="term" value="C:cytosol"/>
    <property type="evidence" value="ECO:0007669"/>
    <property type="project" value="TreeGrafter"/>
</dbReference>
<feature type="transmembrane region" description="Helical" evidence="7">
    <location>
        <begin position="342"/>
        <end position="362"/>
    </location>
</feature>
<keyword evidence="7" id="KW-1133">Transmembrane helix</keyword>
<evidence type="ECO:0000256" key="4">
    <source>
        <dbReference type="ARBA" id="ARBA00022630"/>
    </source>
</evidence>
<keyword evidence="7" id="KW-0472">Membrane</keyword>
<evidence type="ECO:0000256" key="1">
    <source>
        <dbReference type="ARBA" id="ARBA00001974"/>
    </source>
</evidence>
<feature type="non-terminal residue" evidence="9">
    <location>
        <position position="1"/>
    </location>
</feature>
<reference evidence="9" key="1">
    <citation type="submission" date="2021-02" db="EMBL/GenBank/DDBJ databases">
        <authorList>
            <person name="Dougan E. K."/>
            <person name="Rhodes N."/>
            <person name="Thang M."/>
            <person name="Chan C."/>
        </authorList>
    </citation>
    <scope>NUCLEOTIDE SEQUENCE</scope>
</reference>
<evidence type="ECO:0000256" key="7">
    <source>
        <dbReference type="SAM" id="Phobius"/>
    </source>
</evidence>
<dbReference type="PANTHER" id="PTHR45754">
    <property type="entry name" value="METHYLENETETRAHYDROFOLATE REDUCTASE"/>
    <property type="match status" value="1"/>
</dbReference>
<dbReference type="Gene3D" id="3.20.20.220">
    <property type="match status" value="1"/>
</dbReference>
<dbReference type="AlphaFoldDB" id="A0A812VU24"/>
<dbReference type="InterPro" id="IPR003171">
    <property type="entry name" value="Mehydrof_redctse-like"/>
</dbReference>
<evidence type="ECO:0000313" key="9">
    <source>
        <dbReference type="EMBL" id="CAE7652350.1"/>
    </source>
</evidence>
<feature type="signal peptide" evidence="8">
    <location>
        <begin position="1"/>
        <end position="21"/>
    </location>
</feature>
<keyword evidence="7" id="KW-0812">Transmembrane</keyword>
<accession>A0A812VU24</accession>
<comment type="caution">
    <text evidence="9">The sequence shown here is derived from an EMBL/GenBank/DDBJ whole genome shotgun (WGS) entry which is preliminary data.</text>
</comment>
<comment type="cofactor">
    <cofactor evidence="1">
        <name>FAD</name>
        <dbReference type="ChEBI" id="CHEBI:57692"/>
    </cofactor>
</comment>
<keyword evidence="5" id="KW-0274">FAD</keyword>
<proteinExistence type="inferred from homology"/>
<evidence type="ECO:0000256" key="6">
    <source>
        <dbReference type="ARBA" id="ARBA00023002"/>
    </source>
</evidence>
<protein>
    <recommendedName>
        <fullName evidence="11">Methylenetetrahydrofolate reductase (NAD(P)H)</fullName>
    </recommendedName>
</protein>
<evidence type="ECO:0000256" key="3">
    <source>
        <dbReference type="ARBA" id="ARBA00006743"/>
    </source>
</evidence>
<dbReference type="GO" id="GO:0009086">
    <property type="term" value="P:methionine biosynthetic process"/>
    <property type="evidence" value="ECO:0007669"/>
    <property type="project" value="TreeGrafter"/>
</dbReference>
<dbReference type="GO" id="GO:0035999">
    <property type="term" value="P:tetrahydrofolate interconversion"/>
    <property type="evidence" value="ECO:0007669"/>
    <property type="project" value="UniProtKB-UniPathway"/>
</dbReference>
<feature type="chain" id="PRO_5032351842" description="Methylenetetrahydrofolate reductase (NAD(P)H)" evidence="8">
    <location>
        <begin position="22"/>
        <end position="598"/>
    </location>
</feature>
<dbReference type="GO" id="GO:0004489">
    <property type="term" value="F:methylenetetrahydrofolate reductase [NAD(P)H] activity"/>
    <property type="evidence" value="ECO:0007669"/>
    <property type="project" value="InterPro"/>
</dbReference>
<dbReference type="Proteomes" id="UP000601435">
    <property type="component" value="Unassembled WGS sequence"/>
</dbReference>
<keyword evidence="6" id="KW-0560">Oxidoreductase</keyword>
<evidence type="ECO:0008006" key="11">
    <source>
        <dbReference type="Google" id="ProtNLM"/>
    </source>
</evidence>
<dbReference type="SUPFAM" id="SSF51730">
    <property type="entry name" value="FAD-linked oxidoreductase"/>
    <property type="match status" value="1"/>
</dbReference>
<dbReference type="OrthoDB" id="414078at2759"/>
<gene>
    <name evidence="9" type="ORF">SNEC2469_LOCUS18458</name>
</gene>
<dbReference type="EMBL" id="CAJNJA010031062">
    <property type="protein sequence ID" value="CAE7652350.1"/>
    <property type="molecule type" value="Genomic_DNA"/>
</dbReference>
<dbReference type="GO" id="GO:0071949">
    <property type="term" value="F:FAD binding"/>
    <property type="evidence" value="ECO:0007669"/>
    <property type="project" value="TreeGrafter"/>
</dbReference>
<keyword evidence="4" id="KW-0285">Flavoprotein</keyword>
<evidence type="ECO:0000256" key="5">
    <source>
        <dbReference type="ARBA" id="ARBA00022827"/>
    </source>
</evidence>